<feature type="coiled-coil region" evidence="18">
    <location>
        <begin position="94"/>
        <end position="128"/>
    </location>
</feature>
<keyword evidence="5" id="KW-0732">Signal</keyword>
<comment type="similarity">
    <text evidence="15">Belongs to the glycosyl hydrolase 89 family.</text>
</comment>
<keyword evidence="9 19" id="KW-0472">Membrane</keyword>
<comment type="subcellular location">
    <subcellularLocation>
        <location evidence="1">Membrane</location>
        <topology evidence="1">Multi-pass membrane protein</topology>
    </subcellularLocation>
</comment>
<evidence type="ECO:0000256" key="14">
    <source>
        <dbReference type="ARBA" id="ARBA00052030"/>
    </source>
</evidence>
<feature type="domain" description="Alpha-N-acetylglucosaminidase C-terminal" evidence="21">
    <location>
        <begin position="1221"/>
        <end position="1295"/>
    </location>
</feature>
<keyword evidence="7 19" id="KW-1133">Transmembrane helix</keyword>
<keyword evidence="4 19" id="KW-0812">Transmembrane</keyword>
<evidence type="ECO:0000256" key="3">
    <source>
        <dbReference type="ARBA" id="ARBA00022448"/>
    </source>
</evidence>
<comment type="subunit">
    <text evidence="13">V-ATPase is a heteromultimeric enzyme made up of two complexes: the ATP-hydrolytic V1 complex and the proton translocation V0 complex. The V1 complex consists of three catalytic AB heterodimers that form a heterohexamer, three peripheral stalks each consisting of EG heterodimers, one central rotor including subunits D and F, and the regulatory subunits C and H. The proton translocation complex V0 consists of the proton transport subunit a, a ring of proteolipid subunits c9c'', rotary subunit d, subunits e and f, and the accessory subunits ATP6AP1/Ac45 and ATP6AP2/PRR. Interacts with SPAAR.</text>
</comment>
<keyword evidence="23" id="KW-1185">Reference proteome</keyword>
<gene>
    <name evidence="22" type="ORF">H920_10076</name>
</gene>
<evidence type="ECO:0000256" key="1">
    <source>
        <dbReference type="ARBA" id="ARBA00004141"/>
    </source>
</evidence>
<dbReference type="FunFam" id="3.20.20.80:FF:000107">
    <property type="entry name" value="Alpha-N-acetylglucosaminidase family"/>
    <property type="match status" value="1"/>
</dbReference>
<evidence type="ECO:0000256" key="5">
    <source>
        <dbReference type="ARBA" id="ARBA00022729"/>
    </source>
</evidence>
<feature type="transmembrane region" description="Helical" evidence="19">
    <location>
        <begin position="641"/>
        <end position="665"/>
    </location>
</feature>
<dbReference type="EMBL" id="KN122754">
    <property type="protein sequence ID" value="KFO28536.1"/>
    <property type="molecule type" value="Genomic_DNA"/>
</dbReference>
<dbReference type="GO" id="GO:0016471">
    <property type="term" value="C:vacuolar proton-transporting V-type ATPase complex"/>
    <property type="evidence" value="ECO:0007669"/>
    <property type="project" value="TreeGrafter"/>
</dbReference>
<evidence type="ECO:0000256" key="7">
    <source>
        <dbReference type="ARBA" id="ARBA00022989"/>
    </source>
</evidence>
<dbReference type="Proteomes" id="UP000028990">
    <property type="component" value="Unassembled WGS sequence"/>
</dbReference>
<dbReference type="SUPFAM" id="SSF51445">
    <property type="entry name" value="(Trans)glycosidases"/>
    <property type="match status" value="1"/>
</dbReference>
<dbReference type="Gene3D" id="1.20.120.670">
    <property type="entry name" value="N-acetyl-b-d-glucoasminidase"/>
    <property type="match status" value="2"/>
</dbReference>
<evidence type="ECO:0000256" key="10">
    <source>
        <dbReference type="ARBA" id="ARBA00023180"/>
    </source>
</evidence>
<comment type="similarity">
    <text evidence="2">Belongs to the V-ATPase 116 kDa subunit family.</text>
</comment>
<dbReference type="GO" id="GO:0051117">
    <property type="term" value="F:ATPase binding"/>
    <property type="evidence" value="ECO:0007669"/>
    <property type="project" value="TreeGrafter"/>
</dbReference>
<evidence type="ECO:0000256" key="13">
    <source>
        <dbReference type="ARBA" id="ARBA00046407"/>
    </source>
</evidence>
<dbReference type="Pfam" id="PF12972">
    <property type="entry name" value="NAGLU_C"/>
    <property type="match status" value="2"/>
</dbReference>
<evidence type="ECO:0000256" key="9">
    <source>
        <dbReference type="ARBA" id="ARBA00023136"/>
    </source>
</evidence>
<evidence type="ECO:0000256" key="8">
    <source>
        <dbReference type="ARBA" id="ARBA00023065"/>
    </source>
</evidence>
<evidence type="ECO:0000259" key="20">
    <source>
        <dbReference type="Pfam" id="PF05089"/>
    </source>
</evidence>
<feature type="domain" description="Alpha-N-acetylglucosaminidase C-terminal" evidence="21">
    <location>
        <begin position="1321"/>
        <end position="1580"/>
    </location>
</feature>
<evidence type="ECO:0000256" key="11">
    <source>
        <dbReference type="ARBA" id="ARBA00023295"/>
    </source>
</evidence>
<feature type="transmembrane region" description="Helical" evidence="19">
    <location>
        <begin position="576"/>
        <end position="600"/>
    </location>
</feature>
<evidence type="ECO:0000256" key="4">
    <source>
        <dbReference type="ARBA" id="ARBA00022692"/>
    </source>
</evidence>
<dbReference type="Pfam" id="PF01496">
    <property type="entry name" value="V_ATPase_I"/>
    <property type="match status" value="1"/>
</dbReference>
<evidence type="ECO:0000256" key="16">
    <source>
        <dbReference type="ARBA" id="ARBA00066522"/>
    </source>
</evidence>
<evidence type="ECO:0000256" key="12">
    <source>
        <dbReference type="ARBA" id="ARBA00040921"/>
    </source>
</evidence>
<feature type="transmembrane region" description="Helical" evidence="19">
    <location>
        <begin position="408"/>
        <end position="432"/>
    </location>
</feature>
<accession>A0A091E0C9</accession>
<evidence type="ECO:0000256" key="18">
    <source>
        <dbReference type="SAM" id="Coils"/>
    </source>
</evidence>
<keyword evidence="18" id="KW-0175">Coiled coil</keyword>
<organism evidence="22 23">
    <name type="scientific">Fukomys damarensis</name>
    <name type="common">Damaraland mole rat</name>
    <name type="synonym">Cryptomys damarensis</name>
    <dbReference type="NCBI Taxonomy" id="885580"/>
    <lineage>
        <taxon>Eukaryota</taxon>
        <taxon>Metazoa</taxon>
        <taxon>Chordata</taxon>
        <taxon>Craniata</taxon>
        <taxon>Vertebrata</taxon>
        <taxon>Euteleostomi</taxon>
        <taxon>Mammalia</taxon>
        <taxon>Eutheria</taxon>
        <taxon>Euarchontoglires</taxon>
        <taxon>Glires</taxon>
        <taxon>Rodentia</taxon>
        <taxon>Hystricomorpha</taxon>
        <taxon>Bathyergidae</taxon>
        <taxon>Fukomys</taxon>
    </lineage>
</organism>
<dbReference type="EC" id="3.2.1.50" evidence="16"/>
<keyword evidence="6" id="KW-0378">Hydrolase</keyword>
<proteinExistence type="inferred from homology"/>
<feature type="transmembrane region" description="Helical" evidence="19">
    <location>
        <begin position="817"/>
        <end position="840"/>
    </location>
</feature>
<comment type="catalytic activity">
    <reaction evidence="14">
        <text>Hydrolysis of terminal non-reducing N-acetyl-D-glucosamine residues in N-acetyl-alpha-D-glucosaminides.</text>
        <dbReference type="EC" id="3.2.1.50"/>
    </reaction>
</comment>
<dbReference type="GO" id="GO:0033179">
    <property type="term" value="C:proton-transporting V-type ATPase, V0 domain"/>
    <property type="evidence" value="ECO:0007669"/>
    <property type="project" value="InterPro"/>
</dbReference>
<dbReference type="InterPro" id="IPR024732">
    <property type="entry name" value="NAGLU_C"/>
</dbReference>
<dbReference type="eggNOG" id="KOG2189">
    <property type="taxonomic scope" value="Eukaryota"/>
</dbReference>
<evidence type="ECO:0000256" key="15">
    <source>
        <dbReference type="ARBA" id="ARBA00060996"/>
    </source>
</evidence>
<dbReference type="PANTHER" id="PTHR11629">
    <property type="entry name" value="VACUOLAR PROTON ATPASES"/>
    <property type="match status" value="1"/>
</dbReference>
<evidence type="ECO:0000313" key="23">
    <source>
        <dbReference type="Proteomes" id="UP000028990"/>
    </source>
</evidence>
<evidence type="ECO:0000259" key="21">
    <source>
        <dbReference type="Pfam" id="PF12972"/>
    </source>
</evidence>
<dbReference type="GO" id="GO:0048731">
    <property type="term" value="P:system development"/>
    <property type="evidence" value="ECO:0007669"/>
    <property type="project" value="UniProtKB-ARBA"/>
</dbReference>
<dbReference type="InterPro" id="IPR002490">
    <property type="entry name" value="V-ATPase_116kDa_su"/>
</dbReference>
<feature type="domain" description="Alpha-N-acetylglucosaminidase tim-barrel" evidence="20">
    <location>
        <begin position="886"/>
        <end position="1212"/>
    </location>
</feature>
<keyword evidence="3" id="KW-0813">Transport</keyword>
<dbReference type="InterPro" id="IPR024733">
    <property type="entry name" value="NAGLU_tim-barrel"/>
</dbReference>
<evidence type="ECO:0000256" key="17">
    <source>
        <dbReference type="ARBA" id="ARBA00072202"/>
    </source>
</evidence>
<reference evidence="22 23" key="1">
    <citation type="submission" date="2013-11" db="EMBL/GenBank/DDBJ databases">
        <title>The Damaraland mole rat (Fukomys damarensis) genome and evolution of African mole rats.</title>
        <authorList>
            <person name="Gladyshev V.N."/>
            <person name="Fang X."/>
        </authorList>
    </citation>
    <scope>NUCLEOTIDE SEQUENCE [LARGE SCALE GENOMIC DNA]</scope>
    <source>
        <tissue evidence="22">Liver</tissue>
    </source>
</reference>
<dbReference type="STRING" id="885580.ENSFDAP00000013679"/>
<sequence length="1590" mass="180265">MGELFRSEEMTLAQLFLQSEAAYCCVSELGELGKVQFRDLNPDVNVFQRKFVNEVRRCEEMDRKLRFVEKEIRKANIPIMDTGENPEVPFPRDMIDLEANFEKIENELKEINTNQEALKRNFLELTELKFILRKTQQFFDEAELHHQQMADPDLLEESSSLLEPSEMGRGAPLRLGFVAGVINRERIPTFERMLWRVCRGNVFLRQAAIDSPLEDPVTGDHVHKSVFIIFFQGDQLKNRVKKICEGFRASLYPCPETPQERKEMASGVNTRIDDLQLVLNQTEDHRQRVLQAAAKNIRVWFIKVRKMKAIYHTLNLCNIDVTQKCLIAEVWCPVTDLDSIQFALRRGTEHSGSTVPSILNRMQTNQTPPTYNKTNKFTSGFQNIVDAYGIGTYREINPAPYTIITFPFLFAVMFGDFGHGILMTLFAVWMVLRESRILSQKNENEMFSTVFSGRYIILLMGVFSTYTGLIYNDCFSKSLNIFGSSWSVRPMFTVYNWTEETLRGNPVLQLNPAVPGVFGGPYPFGIDPIWNIATNKLSFLNSFKMKMSVTLGIVHMLFGVSLSLFNHVYFKKPLNIYLGFIPEIIFMASLFGYLVILIFYKWTAYSAYTSETAPSLLIHFINMFLFSYPESGGAMLYSGQKGIQCFLVVVALLCVPWMLLLKPLVLRRQYLRRKHLEGQPEEEAPVSPALSQQGLEAAAAAPSEPAAAEHIRLVSAFRDHTGTLSFGGIRVGNGPTEEDAEIIQHDQLSTHSEDAEEFDFGDTMVHQAIHTIEYCLGCISNTASYLRLWALSLAHAQLSEVLWTMVIHIGLSVKSLAGGLVLFFIFAAFATLTVAILLIMEGLSAFLHALRLHWVEFQNKFYSGTGFKFLPFSFEHIREGKLDEYRYYQNVCTHSYSFVWWDWARWEREIDWMALNGINLALAWSGQEAIWQRAEVDEHFTGPAFLAWGRMGNLHGWGGPLPRAWHLKQLYLQHRVLDRMRALGMTPVLPAFAGHVPKAITRVFPQVNVTQLGSWGHFNCSYSCSFLLAPGDPIFPLIGSLFLRELSREFGTDHFYGADTFNEMQPPSSKPAYLAAATAAVYEAMTAVDPDAVWLLQGWLFQHQPEFWGPAQVAAVLGAVPRGRLLVLDLFAENQPVYTRTASFRGQPFIWCMLHNFGGNHGLFGAMEAVNRGPAAARLFPNSTMVGTGIAPEGIGQNEVVYALMAELGWRKDPVPDLSAWVARFAVRRYGVAQPDAVAAWRLLLRSVYNCSGEACRGHNRSPLVRRPSLHMNTTVWYNRSDVFEAWRLLLRATIAASEVVYALMAELGWRKDPVPDLSAWVARFAVRRYGVAQPDAVAAWRLLLRSVYNCSGEACRGHNRSPLVRRPSLHMNTTVWYNRSDVFEAWRLLLRATPNLTSSQAFRYDLLDVTRQGLQELVSLYYEEARAAYLHQEPEGLLRAGGVLAYKLLPALDEVLASDRRFLLGSWLEQARAVAVSAAEADLYERNGRYQLTLWGPEGNVLDYANKQLAGLVADYYAPRWRLFVETLANSLARGVPFQQHQFDSDAFQLEQAFVLSKKKYPGQPRGDTVQLARSIFLKFAPRKVASTG</sequence>
<evidence type="ECO:0000256" key="2">
    <source>
        <dbReference type="ARBA" id="ARBA00009904"/>
    </source>
</evidence>
<protein>
    <recommendedName>
        <fullName evidence="17">Alpha-N-acetylglucosaminidase</fullName>
        <ecNumber evidence="16">3.2.1.50</ecNumber>
    </recommendedName>
    <alternativeName>
        <fullName evidence="12">V-type proton ATPase 116 kDa subunit a 1</fullName>
    </alternativeName>
</protein>
<dbReference type="GO" id="GO:0004561">
    <property type="term" value="F:alpha-N-acetylglucosaminidase activity"/>
    <property type="evidence" value="ECO:0007669"/>
    <property type="project" value="UniProtKB-EC"/>
</dbReference>
<dbReference type="GO" id="GO:0007035">
    <property type="term" value="P:vacuolar acidification"/>
    <property type="evidence" value="ECO:0007669"/>
    <property type="project" value="TreeGrafter"/>
</dbReference>
<evidence type="ECO:0000313" key="22">
    <source>
        <dbReference type="EMBL" id="KFO28536.1"/>
    </source>
</evidence>
<feature type="transmembrane region" description="Helical" evidence="19">
    <location>
        <begin position="549"/>
        <end position="570"/>
    </location>
</feature>
<keyword evidence="8" id="KW-0406">Ion transport</keyword>
<evidence type="ECO:0000256" key="6">
    <source>
        <dbReference type="ARBA" id="ARBA00022801"/>
    </source>
</evidence>
<dbReference type="GO" id="GO:0005886">
    <property type="term" value="C:plasma membrane"/>
    <property type="evidence" value="ECO:0007669"/>
    <property type="project" value="TreeGrafter"/>
</dbReference>
<keyword evidence="11" id="KW-0326">Glycosidase</keyword>
<name>A0A091E0C9_FUKDA</name>
<feature type="transmembrane region" description="Helical" evidence="19">
    <location>
        <begin position="452"/>
        <end position="471"/>
    </location>
</feature>
<evidence type="ECO:0000256" key="19">
    <source>
        <dbReference type="SAM" id="Phobius"/>
    </source>
</evidence>
<dbReference type="Gene3D" id="3.20.20.80">
    <property type="entry name" value="Glycosidases"/>
    <property type="match status" value="1"/>
</dbReference>
<dbReference type="PANTHER" id="PTHR11629:SF68">
    <property type="entry name" value="V-TYPE PROTON ATPASE 116 KDA SUBUNIT A 1"/>
    <property type="match status" value="1"/>
</dbReference>
<dbReference type="InterPro" id="IPR017853">
    <property type="entry name" value="GH"/>
</dbReference>
<keyword evidence="10" id="KW-0325">Glycoprotein</keyword>
<dbReference type="Pfam" id="PF05089">
    <property type="entry name" value="NAGLU"/>
    <property type="match status" value="1"/>
</dbReference>
<dbReference type="GO" id="GO:0046961">
    <property type="term" value="F:proton-transporting ATPase activity, rotational mechanism"/>
    <property type="evidence" value="ECO:0007669"/>
    <property type="project" value="InterPro"/>
</dbReference>